<accession>A0A811RR06</accession>
<evidence type="ECO:0000256" key="3">
    <source>
        <dbReference type="ARBA" id="ARBA00023242"/>
    </source>
</evidence>
<dbReference type="InterPro" id="IPR001357">
    <property type="entry name" value="BRCT_dom"/>
</dbReference>
<keyword evidence="3" id="KW-0539">Nucleus</keyword>
<dbReference type="InterPro" id="IPR051579">
    <property type="entry name" value="DDR_Transcriptional_Reg"/>
</dbReference>
<sequence length="510" mass="56311">MGRPRKTKAAPEPAAPAFSIGNCKVEIRGSGLRCETTEQGLTISGPRGAKAVVSVSGDQRSASNGVGEGSQFILLNPSDADSQTKSLLQKVLMLYKQELPTMDYAADTERKSGFLEKCTTNGKYKTLILMSSSVAQHEEVIATVSYQIVPADTQYAEIPLAVVRSSYQRVGIGQLLYKELSQRLQNVGVTSIFCWADKVSEGFWLKQGFVSIGEVDTKGMSPGDTNVLSSENMVLQTYKRRVRKTAKVITNEVCNAYGESSLSEQEPKKRISPGNSLHLIRKEHHIPSMGGNFESKMSRDDKAVIYSNGSPTIMLMNIADEQKKARLTKVIETLRGFVTCDGHSCTHVVTGKARRTMNFCIALSSGAWIISPNWLKESFREGQFVGEAQYVLEDEEYSMQYKSELRDAVMRAKERPNSLFAGYTFCLSKHIQPSFDVLSAIIKSTGGKIIKKLSELDEPSQTIFLVCEEEAELALAAAKSGIKTFSSDWFMSCVMKQELDLEVPQFIVSL</sequence>
<dbReference type="PANTHER" id="PTHR23196">
    <property type="entry name" value="PAX TRANSCRIPTION ACTIVATION DOMAIN INTERACTING PROTEIN"/>
    <property type="match status" value="1"/>
</dbReference>
<evidence type="ECO:0000313" key="7">
    <source>
        <dbReference type="Proteomes" id="UP000604825"/>
    </source>
</evidence>
<dbReference type="AlphaFoldDB" id="A0A811RR06"/>
<feature type="domain" description="BRCT" evidence="4">
    <location>
        <begin position="415"/>
        <end position="499"/>
    </location>
</feature>
<dbReference type="GO" id="GO:0016747">
    <property type="term" value="F:acyltransferase activity, transferring groups other than amino-acyl groups"/>
    <property type="evidence" value="ECO:0007669"/>
    <property type="project" value="InterPro"/>
</dbReference>
<name>A0A811RR06_9POAL</name>
<dbReference type="Gene3D" id="3.40.630.30">
    <property type="match status" value="1"/>
</dbReference>
<dbReference type="SUPFAM" id="SSF55729">
    <property type="entry name" value="Acyl-CoA N-acyltransferases (Nat)"/>
    <property type="match status" value="1"/>
</dbReference>
<evidence type="ECO:0000313" key="6">
    <source>
        <dbReference type="EMBL" id="CAD6272275.1"/>
    </source>
</evidence>
<dbReference type="SUPFAM" id="SSF52113">
    <property type="entry name" value="BRCT domain"/>
    <property type="match status" value="2"/>
</dbReference>
<dbReference type="PROSITE" id="PS50172">
    <property type="entry name" value="BRCT"/>
    <property type="match status" value="2"/>
</dbReference>
<dbReference type="Pfam" id="PF16589">
    <property type="entry name" value="BRCT_2"/>
    <property type="match status" value="1"/>
</dbReference>
<dbReference type="OrthoDB" id="342264at2759"/>
<comment type="caution">
    <text evidence="6">The sequence shown here is derived from an EMBL/GenBank/DDBJ whole genome shotgun (WGS) entry which is preliminary data.</text>
</comment>
<dbReference type="InterPro" id="IPR016181">
    <property type="entry name" value="Acyl_CoA_acyltransferase"/>
</dbReference>
<evidence type="ECO:0000259" key="5">
    <source>
        <dbReference type="PROSITE" id="PS51186"/>
    </source>
</evidence>
<dbReference type="SMART" id="SM00292">
    <property type="entry name" value="BRCT"/>
    <property type="match status" value="2"/>
</dbReference>
<evidence type="ECO:0000256" key="2">
    <source>
        <dbReference type="ARBA" id="ARBA00022763"/>
    </source>
</evidence>
<reference evidence="6" key="1">
    <citation type="submission" date="2020-10" db="EMBL/GenBank/DDBJ databases">
        <authorList>
            <person name="Han B."/>
            <person name="Lu T."/>
            <person name="Zhao Q."/>
            <person name="Huang X."/>
            <person name="Zhao Y."/>
        </authorList>
    </citation>
    <scope>NUCLEOTIDE SEQUENCE</scope>
</reference>
<comment type="subcellular location">
    <subcellularLocation>
        <location evidence="1">Nucleus</location>
    </subcellularLocation>
</comment>
<dbReference type="Gene3D" id="3.40.50.10190">
    <property type="entry name" value="BRCT domain"/>
    <property type="match status" value="2"/>
</dbReference>
<keyword evidence="7" id="KW-1185">Reference proteome</keyword>
<dbReference type="EMBL" id="CAJGYO010000016">
    <property type="protein sequence ID" value="CAD6272275.1"/>
    <property type="molecule type" value="Genomic_DNA"/>
</dbReference>
<dbReference type="CDD" id="cd18432">
    <property type="entry name" value="BRCT_PAXIP1_rpt6_like"/>
    <property type="match status" value="1"/>
</dbReference>
<dbReference type="PROSITE" id="PS51186">
    <property type="entry name" value="GNAT"/>
    <property type="match status" value="1"/>
</dbReference>
<keyword evidence="2" id="KW-0227">DNA damage</keyword>
<evidence type="ECO:0000259" key="4">
    <source>
        <dbReference type="PROSITE" id="PS50172"/>
    </source>
</evidence>
<feature type="domain" description="BRCT" evidence="4">
    <location>
        <begin position="312"/>
        <end position="392"/>
    </location>
</feature>
<dbReference type="Proteomes" id="UP000604825">
    <property type="component" value="Unassembled WGS sequence"/>
</dbReference>
<feature type="domain" description="N-acetyltransferase" evidence="5">
    <location>
        <begin position="78"/>
        <end position="234"/>
    </location>
</feature>
<dbReference type="CDD" id="cd04301">
    <property type="entry name" value="NAT_SF"/>
    <property type="match status" value="1"/>
</dbReference>
<dbReference type="InterPro" id="IPR000182">
    <property type="entry name" value="GNAT_dom"/>
</dbReference>
<organism evidence="6 7">
    <name type="scientific">Miscanthus lutarioriparius</name>
    <dbReference type="NCBI Taxonomy" id="422564"/>
    <lineage>
        <taxon>Eukaryota</taxon>
        <taxon>Viridiplantae</taxon>
        <taxon>Streptophyta</taxon>
        <taxon>Embryophyta</taxon>
        <taxon>Tracheophyta</taxon>
        <taxon>Spermatophyta</taxon>
        <taxon>Magnoliopsida</taxon>
        <taxon>Liliopsida</taxon>
        <taxon>Poales</taxon>
        <taxon>Poaceae</taxon>
        <taxon>PACMAD clade</taxon>
        <taxon>Panicoideae</taxon>
        <taxon>Andropogonodae</taxon>
        <taxon>Andropogoneae</taxon>
        <taxon>Saccharinae</taxon>
        <taxon>Miscanthus</taxon>
    </lineage>
</organism>
<dbReference type="GO" id="GO:0006974">
    <property type="term" value="P:DNA damage response"/>
    <property type="evidence" value="ECO:0007669"/>
    <property type="project" value="UniProtKB-KW"/>
</dbReference>
<dbReference type="Pfam" id="PF16770">
    <property type="entry name" value="RTT107_BRCT_5"/>
    <property type="match status" value="1"/>
</dbReference>
<dbReference type="InterPro" id="IPR036420">
    <property type="entry name" value="BRCT_dom_sf"/>
</dbReference>
<dbReference type="Pfam" id="PF00583">
    <property type="entry name" value="Acetyltransf_1"/>
    <property type="match status" value="1"/>
</dbReference>
<dbReference type="GO" id="GO:0005634">
    <property type="term" value="C:nucleus"/>
    <property type="evidence" value="ECO:0007669"/>
    <property type="project" value="UniProtKB-SubCell"/>
</dbReference>
<evidence type="ECO:0000256" key="1">
    <source>
        <dbReference type="ARBA" id="ARBA00004123"/>
    </source>
</evidence>
<gene>
    <name evidence="6" type="ORF">NCGR_LOCUS55550</name>
</gene>
<evidence type="ECO:0008006" key="8">
    <source>
        <dbReference type="Google" id="ProtNLM"/>
    </source>
</evidence>
<dbReference type="PANTHER" id="PTHR23196:SF8">
    <property type="entry name" value="N-ACETYLTRANSFERASE"/>
    <property type="match status" value="1"/>
</dbReference>
<proteinExistence type="predicted"/>
<protein>
    <recommendedName>
        <fullName evidence="8">N-acetyltransferase</fullName>
    </recommendedName>
</protein>